<accession>A0AA48GIW1</accession>
<proteinExistence type="predicted"/>
<evidence type="ECO:0008006" key="5">
    <source>
        <dbReference type="Google" id="ProtNLM"/>
    </source>
</evidence>
<organism evidence="3 4">
    <name type="scientific">Mesoterricola silvestris</name>
    <dbReference type="NCBI Taxonomy" id="2927979"/>
    <lineage>
        <taxon>Bacteria</taxon>
        <taxon>Pseudomonadati</taxon>
        <taxon>Acidobacteriota</taxon>
        <taxon>Holophagae</taxon>
        <taxon>Holophagales</taxon>
        <taxon>Holophagaceae</taxon>
        <taxon>Mesoterricola</taxon>
    </lineage>
</organism>
<dbReference type="EMBL" id="AP027080">
    <property type="protein sequence ID" value="BDU73796.1"/>
    <property type="molecule type" value="Genomic_DNA"/>
</dbReference>
<keyword evidence="2" id="KW-0732">Signal</keyword>
<gene>
    <name evidence="3" type="ORF">METEAL_29700</name>
</gene>
<dbReference type="AlphaFoldDB" id="A0AA48GIW1"/>
<feature type="region of interest" description="Disordered" evidence="1">
    <location>
        <begin position="229"/>
        <end position="256"/>
    </location>
</feature>
<protein>
    <recommendedName>
        <fullName evidence="5">DNA/RNA non-specific endonuclease</fullName>
    </recommendedName>
</protein>
<reference evidence="4" key="1">
    <citation type="journal article" date="2023" name="Int. J. Syst. Evol. Microbiol.">
        <title>Mesoterricola silvestris gen. nov., sp. nov., Mesoterricola sediminis sp. nov., Geothrix oryzae sp. nov., Geothrix edaphica sp. nov., Geothrix rubra sp. nov., and Geothrix limicola sp. nov., six novel members of Acidobacteriota isolated from soils.</title>
        <authorList>
            <person name="Itoh H."/>
            <person name="Sugisawa Y."/>
            <person name="Mise K."/>
            <person name="Xu Z."/>
            <person name="Kuniyasu M."/>
            <person name="Ushijima N."/>
            <person name="Kawano K."/>
            <person name="Kobayashi E."/>
            <person name="Shiratori Y."/>
            <person name="Masuda Y."/>
            <person name="Senoo K."/>
        </authorList>
    </citation>
    <scope>NUCLEOTIDE SEQUENCE [LARGE SCALE GENOMIC DNA]</scope>
    <source>
        <strain evidence="4">W79</strain>
    </source>
</reference>
<feature type="region of interest" description="Disordered" evidence="1">
    <location>
        <begin position="102"/>
        <end position="123"/>
    </location>
</feature>
<feature type="chain" id="PRO_5041291902" description="DNA/RNA non-specific endonuclease" evidence="2">
    <location>
        <begin position="26"/>
        <end position="256"/>
    </location>
</feature>
<name>A0AA48GIW1_9BACT</name>
<dbReference type="RefSeq" id="WP_316412464.1">
    <property type="nucleotide sequence ID" value="NZ_AP027080.1"/>
</dbReference>
<feature type="signal peptide" evidence="2">
    <location>
        <begin position="1"/>
        <end position="25"/>
    </location>
</feature>
<keyword evidence="4" id="KW-1185">Reference proteome</keyword>
<evidence type="ECO:0000256" key="1">
    <source>
        <dbReference type="SAM" id="MobiDB-lite"/>
    </source>
</evidence>
<evidence type="ECO:0000313" key="3">
    <source>
        <dbReference type="EMBL" id="BDU73796.1"/>
    </source>
</evidence>
<dbReference type="KEGG" id="msil:METEAL_29700"/>
<evidence type="ECO:0000256" key="2">
    <source>
        <dbReference type="SAM" id="SignalP"/>
    </source>
</evidence>
<dbReference type="Proteomes" id="UP001238179">
    <property type="component" value="Chromosome"/>
</dbReference>
<sequence length="256" mass="27996">MLNLRRSFTLGALSACLAFPGFGQAGPEKLDALYGCLSMPAYIKHYEADKNGKVLINPYLQVATKDYPAILDAKNAPYNWVIDAEGRVGIIQEAAHPLGRTYPKGFFRPEDQSKRKPGTTENYGHVSALAGGPSRISGEINYDKATKTFTINNKSGRYSKHNPDRTPEQMANAAKLIQEVVDPGKTAWGPTYYLLEYAPEPIREELLKSPKLAYDDAAKKSRPHIILAAAPATAPDAEKPKTKAKKAKAAHNDDPS</sequence>
<evidence type="ECO:0000313" key="4">
    <source>
        <dbReference type="Proteomes" id="UP001238179"/>
    </source>
</evidence>